<feature type="transmembrane region" description="Helical" evidence="2">
    <location>
        <begin position="51"/>
        <end position="67"/>
    </location>
</feature>
<organism evidence="3 4">
    <name type="scientific">Microlunatus sagamiharensis</name>
    <dbReference type="NCBI Taxonomy" id="546874"/>
    <lineage>
        <taxon>Bacteria</taxon>
        <taxon>Bacillati</taxon>
        <taxon>Actinomycetota</taxon>
        <taxon>Actinomycetes</taxon>
        <taxon>Propionibacteriales</taxon>
        <taxon>Propionibacteriaceae</taxon>
        <taxon>Microlunatus</taxon>
    </lineage>
</organism>
<keyword evidence="4" id="KW-1185">Reference proteome</keyword>
<dbReference type="Proteomes" id="UP000198825">
    <property type="component" value="Chromosome I"/>
</dbReference>
<feature type="transmembrane region" description="Helical" evidence="2">
    <location>
        <begin position="128"/>
        <end position="146"/>
    </location>
</feature>
<dbReference type="EMBL" id="LT629799">
    <property type="protein sequence ID" value="SDU91698.1"/>
    <property type="molecule type" value="Genomic_DNA"/>
</dbReference>
<accession>A0A1H2MFF1</accession>
<proteinExistence type="predicted"/>
<name>A0A1H2MFF1_9ACTN</name>
<keyword evidence="2" id="KW-0472">Membrane</keyword>
<feature type="compositionally biased region" description="Polar residues" evidence="1">
    <location>
        <begin position="162"/>
        <end position="176"/>
    </location>
</feature>
<keyword evidence="2" id="KW-1133">Transmembrane helix</keyword>
<evidence type="ECO:0000313" key="3">
    <source>
        <dbReference type="EMBL" id="SDU91698.1"/>
    </source>
</evidence>
<protein>
    <submittedName>
        <fullName evidence="3">Uncharacterized protein</fullName>
    </submittedName>
</protein>
<gene>
    <name evidence="3" type="ORF">SAMN04488544_1933</name>
</gene>
<dbReference type="AlphaFoldDB" id="A0A1H2MFF1"/>
<sequence length="176" mass="17925">MTAPSQPTPPTEVDAVGAAEAGAGGLLRQPGSVRTSSTALTVATRTRVRQLGAVILLLAAAAVWFGMAPEAPDPASTIAVIERTDDANNANASGAPQQAVVNGWTTIDYLRLLAQQSDAASARQDRSTAMLTLCVAGIALLALTVPRAPAERLDGRVGVESDGTTEPLPNSPITSS</sequence>
<evidence type="ECO:0000313" key="4">
    <source>
        <dbReference type="Proteomes" id="UP000198825"/>
    </source>
</evidence>
<evidence type="ECO:0000256" key="1">
    <source>
        <dbReference type="SAM" id="MobiDB-lite"/>
    </source>
</evidence>
<feature type="region of interest" description="Disordered" evidence="1">
    <location>
        <begin position="154"/>
        <end position="176"/>
    </location>
</feature>
<keyword evidence="2" id="KW-0812">Transmembrane</keyword>
<reference evidence="4" key="1">
    <citation type="submission" date="2016-10" db="EMBL/GenBank/DDBJ databases">
        <authorList>
            <person name="Varghese N."/>
            <person name="Submissions S."/>
        </authorList>
    </citation>
    <scope>NUCLEOTIDE SEQUENCE [LARGE SCALE GENOMIC DNA]</scope>
    <source>
        <strain evidence="4">DSM 21743</strain>
    </source>
</reference>
<evidence type="ECO:0000256" key="2">
    <source>
        <dbReference type="SAM" id="Phobius"/>
    </source>
</evidence>